<dbReference type="Proteomes" id="UP000184452">
    <property type="component" value="Unassembled WGS sequence"/>
</dbReference>
<sequence length="335" mass="36194">MHRIGIVVGVVSLVLAVSAPFAASAAPAPVAGPPGTAAEAAATVRQAAPQRPLIAVSHRGAAGHAPENTLAGLDAARRLGARTVEIDVQRTKDGALVLLHDAGLARTTDVEEVFPNRSSRLVADYTLAEVRRLDAGSWFSSAFRGERVPTLGQALDRLETLGLNLFLEIKEPARHPGIEEDVARELRGRPAWLREGPASEPRRLVVQSFDWEVVRSSKRVLPSVPHGLLGRVPEDRLAEFTWAQMINPNHTTVDAAYIDLLHEHGYETMPYTLNTRAAMDTVLRSGADGFITDYPDAGLRAIRDFLARKSYGADTPEQVAAVPSIVPLVPVPLRH</sequence>
<dbReference type="Gene3D" id="3.20.20.190">
    <property type="entry name" value="Phosphatidylinositol (PI) phosphodiesterase"/>
    <property type="match status" value="1"/>
</dbReference>
<dbReference type="STRING" id="758803.SAMN05421803_102131"/>
<reference evidence="3 4" key="1">
    <citation type="submission" date="2016-11" db="EMBL/GenBank/DDBJ databases">
        <authorList>
            <person name="Jaros S."/>
            <person name="Januszkiewicz K."/>
            <person name="Wedrychowicz H."/>
        </authorList>
    </citation>
    <scope>NUCLEOTIDE SEQUENCE [LARGE SCALE GENOMIC DNA]</scope>
    <source>
        <strain evidence="3 4">CGMCC 4.5723</strain>
    </source>
</reference>
<dbReference type="PANTHER" id="PTHR46211:SF1">
    <property type="entry name" value="GLYCEROPHOSPHODIESTER PHOSPHODIESTERASE, CYTOPLASMIC"/>
    <property type="match status" value="1"/>
</dbReference>
<feature type="domain" description="GP-PDE" evidence="2">
    <location>
        <begin position="53"/>
        <end position="302"/>
    </location>
</feature>
<dbReference type="RefSeq" id="WP_084736961.1">
    <property type="nucleotide sequence ID" value="NZ_FQZK01000002.1"/>
</dbReference>
<dbReference type="AlphaFoldDB" id="A0A1M6E338"/>
<dbReference type="GO" id="GO:0006629">
    <property type="term" value="P:lipid metabolic process"/>
    <property type="evidence" value="ECO:0007669"/>
    <property type="project" value="InterPro"/>
</dbReference>
<dbReference type="SUPFAM" id="SSF51695">
    <property type="entry name" value="PLC-like phosphodiesterases"/>
    <property type="match status" value="1"/>
</dbReference>
<accession>A0A1M6E338</accession>
<evidence type="ECO:0000313" key="4">
    <source>
        <dbReference type="Proteomes" id="UP000184452"/>
    </source>
</evidence>
<organism evidence="3 4">
    <name type="scientific">Nocardiopsis flavescens</name>
    <dbReference type="NCBI Taxonomy" id="758803"/>
    <lineage>
        <taxon>Bacteria</taxon>
        <taxon>Bacillati</taxon>
        <taxon>Actinomycetota</taxon>
        <taxon>Actinomycetes</taxon>
        <taxon>Streptosporangiales</taxon>
        <taxon>Nocardiopsidaceae</taxon>
        <taxon>Nocardiopsis</taxon>
    </lineage>
</organism>
<dbReference type="PANTHER" id="PTHR46211">
    <property type="entry name" value="GLYCEROPHOSPHORYL DIESTER PHOSPHODIESTERASE"/>
    <property type="match status" value="1"/>
</dbReference>
<dbReference type="InterPro" id="IPR017946">
    <property type="entry name" value="PLC-like_Pdiesterase_TIM-brl"/>
</dbReference>
<feature type="signal peptide" evidence="1">
    <location>
        <begin position="1"/>
        <end position="25"/>
    </location>
</feature>
<dbReference type="OrthoDB" id="9758957at2"/>
<feature type="chain" id="PRO_5012002627" evidence="1">
    <location>
        <begin position="26"/>
        <end position="335"/>
    </location>
</feature>
<proteinExistence type="predicted"/>
<dbReference type="InterPro" id="IPR030395">
    <property type="entry name" value="GP_PDE_dom"/>
</dbReference>
<dbReference type="EMBL" id="FQZK01000002">
    <property type="protein sequence ID" value="SHI79912.1"/>
    <property type="molecule type" value="Genomic_DNA"/>
</dbReference>
<evidence type="ECO:0000313" key="3">
    <source>
        <dbReference type="EMBL" id="SHI79912.1"/>
    </source>
</evidence>
<dbReference type="Pfam" id="PF03009">
    <property type="entry name" value="GDPD"/>
    <property type="match status" value="1"/>
</dbReference>
<name>A0A1M6E338_9ACTN</name>
<evidence type="ECO:0000256" key="1">
    <source>
        <dbReference type="SAM" id="SignalP"/>
    </source>
</evidence>
<dbReference type="PROSITE" id="PS51704">
    <property type="entry name" value="GP_PDE"/>
    <property type="match status" value="1"/>
</dbReference>
<gene>
    <name evidence="3" type="ORF">SAMN05421803_102131</name>
</gene>
<protein>
    <submittedName>
        <fullName evidence="3">Glycerophosphoryl diester phosphodiesterase</fullName>
    </submittedName>
</protein>
<dbReference type="GO" id="GO:0008081">
    <property type="term" value="F:phosphoric diester hydrolase activity"/>
    <property type="evidence" value="ECO:0007669"/>
    <property type="project" value="InterPro"/>
</dbReference>
<evidence type="ECO:0000259" key="2">
    <source>
        <dbReference type="PROSITE" id="PS51704"/>
    </source>
</evidence>
<keyword evidence="4" id="KW-1185">Reference proteome</keyword>
<keyword evidence="1" id="KW-0732">Signal</keyword>